<keyword evidence="2" id="KW-1185">Reference proteome</keyword>
<sequence>MYEDMEKLLNEYQQIVVENQRITTLIMIRDLERNLGDISSELSEFDYELAGTQTRLKSRMTVLLSKFWENLSKEPDEATYLALQKKYDEIEEASCQPFHPELQLKLDNLRMRWIPQATQSVMPYLDYLNTQMMN</sequence>
<organism evidence="1 2">
    <name type="scientific">Microctonus hyperodae</name>
    <name type="common">Parasitoid wasp</name>
    <dbReference type="NCBI Taxonomy" id="165561"/>
    <lineage>
        <taxon>Eukaryota</taxon>
        <taxon>Metazoa</taxon>
        <taxon>Ecdysozoa</taxon>
        <taxon>Arthropoda</taxon>
        <taxon>Hexapoda</taxon>
        <taxon>Insecta</taxon>
        <taxon>Pterygota</taxon>
        <taxon>Neoptera</taxon>
        <taxon>Endopterygota</taxon>
        <taxon>Hymenoptera</taxon>
        <taxon>Apocrita</taxon>
        <taxon>Ichneumonoidea</taxon>
        <taxon>Braconidae</taxon>
        <taxon>Euphorinae</taxon>
        <taxon>Microctonus</taxon>
    </lineage>
</organism>
<dbReference type="Proteomes" id="UP001168972">
    <property type="component" value="Unassembled WGS sequence"/>
</dbReference>
<reference evidence="1" key="2">
    <citation type="submission" date="2023-03" db="EMBL/GenBank/DDBJ databases">
        <authorList>
            <person name="Inwood S.N."/>
            <person name="Skelly J.G."/>
            <person name="Guhlin J."/>
            <person name="Harrop T.W.R."/>
            <person name="Goldson S.G."/>
            <person name="Dearden P.K."/>
        </authorList>
    </citation>
    <scope>NUCLEOTIDE SEQUENCE</scope>
    <source>
        <strain evidence="1">Lincoln</strain>
        <tissue evidence="1">Whole body</tissue>
    </source>
</reference>
<reference evidence="1" key="1">
    <citation type="journal article" date="2023" name="bioRxiv">
        <title>Scaffold-level genome assemblies of two parasitoid biocontrol wasps reveal the parthenogenesis mechanism and an associated novel virus.</title>
        <authorList>
            <person name="Inwood S."/>
            <person name="Skelly J."/>
            <person name="Guhlin J."/>
            <person name="Harrop T."/>
            <person name="Goldson S."/>
            <person name="Dearden P."/>
        </authorList>
    </citation>
    <scope>NUCLEOTIDE SEQUENCE</scope>
    <source>
        <strain evidence="1">Lincoln</strain>
        <tissue evidence="1">Whole body</tissue>
    </source>
</reference>
<protein>
    <submittedName>
        <fullName evidence="1">Uncharacterized protein</fullName>
    </submittedName>
</protein>
<dbReference type="AlphaFoldDB" id="A0AA39G4L7"/>
<evidence type="ECO:0000313" key="1">
    <source>
        <dbReference type="EMBL" id="KAK0180950.1"/>
    </source>
</evidence>
<comment type="caution">
    <text evidence="1">The sequence shown here is derived from an EMBL/GenBank/DDBJ whole genome shotgun (WGS) entry which is preliminary data.</text>
</comment>
<dbReference type="EMBL" id="JAQQBR010000002">
    <property type="protein sequence ID" value="KAK0180950.1"/>
    <property type="molecule type" value="Genomic_DNA"/>
</dbReference>
<proteinExistence type="predicted"/>
<evidence type="ECO:0000313" key="2">
    <source>
        <dbReference type="Proteomes" id="UP001168972"/>
    </source>
</evidence>
<name>A0AA39G4L7_MICHY</name>
<accession>A0AA39G4L7</accession>
<gene>
    <name evidence="1" type="ORF">PV327_003278</name>
</gene>